<reference evidence="2 3" key="1">
    <citation type="submission" date="2024-04" db="EMBL/GenBank/DDBJ databases">
        <authorList>
            <consortium name="Genoscope - CEA"/>
            <person name="William W."/>
        </authorList>
    </citation>
    <scope>NUCLEOTIDE SEQUENCE [LARGE SCALE GENOMIC DNA]</scope>
</reference>
<feature type="signal peptide" evidence="1">
    <location>
        <begin position="1"/>
        <end position="22"/>
    </location>
</feature>
<dbReference type="Gene3D" id="2.170.130.30">
    <property type="match status" value="1"/>
</dbReference>
<dbReference type="EMBL" id="CAXITT010000378">
    <property type="protein sequence ID" value="CAL1540363.1"/>
    <property type="molecule type" value="Genomic_DNA"/>
</dbReference>
<accession>A0AAV2I1A1</accession>
<evidence type="ECO:0000313" key="3">
    <source>
        <dbReference type="Proteomes" id="UP001497497"/>
    </source>
</evidence>
<evidence type="ECO:0008006" key="4">
    <source>
        <dbReference type="Google" id="ProtNLM"/>
    </source>
</evidence>
<evidence type="ECO:0000313" key="2">
    <source>
        <dbReference type="EMBL" id="CAL1540363.1"/>
    </source>
</evidence>
<gene>
    <name evidence="2" type="ORF">GSLYS_00014012001</name>
</gene>
<evidence type="ECO:0000256" key="1">
    <source>
        <dbReference type="SAM" id="SignalP"/>
    </source>
</evidence>
<proteinExistence type="predicted"/>
<sequence>MSYSSNLHLVVVLAMFMSSVSAVGDPTVTHCYENGQFPCGLCGLPINLTIIARNQLREPHFELKATLVNRQQRQLLFMVEDAARIVDGFNRFKATYYAGLGYLIDTIQGITGSIVEKTFWHMISINSTVGSFKCGASDYVPNNGETIMFNFTTYSQAGLDF</sequence>
<keyword evidence="3" id="KW-1185">Reference proteome</keyword>
<protein>
    <recommendedName>
        <fullName evidence="4">DUF4430 domain-containing protein</fullName>
    </recommendedName>
</protein>
<name>A0AAV2I1A1_LYMST</name>
<comment type="caution">
    <text evidence="2">The sequence shown here is derived from an EMBL/GenBank/DDBJ whole genome shotgun (WGS) entry which is preliminary data.</text>
</comment>
<dbReference type="Proteomes" id="UP001497497">
    <property type="component" value="Unassembled WGS sequence"/>
</dbReference>
<keyword evidence="1" id="KW-0732">Signal</keyword>
<organism evidence="2 3">
    <name type="scientific">Lymnaea stagnalis</name>
    <name type="common">Great pond snail</name>
    <name type="synonym">Helix stagnalis</name>
    <dbReference type="NCBI Taxonomy" id="6523"/>
    <lineage>
        <taxon>Eukaryota</taxon>
        <taxon>Metazoa</taxon>
        <taxon>Spiralia</taxon>
        <taxon>Lophotrochozoa</taxon>
        <taxon>Mollusca</taxon>
        <taxon>Gastropoda</taxon>
        <taxon>Heterobranchia</taxon>
        <taxon>Euthyneura</taxon>
        <taxon>Panpulmonata</taxon>
        <taxon>Hygrophila</taxon>
        <taxon>Lymnaeoidea</taxon>
        <taxon>Lymnaeidae</taxon>
        <taxon>Lymnaea</taxon>
    </lineage>
</organism>
<feature type="chain" id="PRO_5043528037" description="DUF4430 domain-containing protein" evidence="1">
    <location>
        <begin position="23"/>
        <end position="161"/>
    </location>
</feature>
<dbReference type="AlphaFoldDB" id="A0AAV2I1A1"/>